<sequence length="282" mass="32946">MKTNNALVYIKGLTPVEAQSDLKKVKRYCSENNLEIVEILFDETRNSEKDYDCLETLYNSMKSQKATTIIFNSCYAFYNIAAFINLVSHLIGIDVIRFHNGEIQEMLSKSKMKDIQVINQSMFDEALTVDFGNWVGNLSKSRKDVLFIDREENTRMEEREKQKTQKAIKNYRKDKGILGVVFDESNLEQMTIDVQSEMFLDKTEFSRVVVYEGFYEFEELLQSNKYYRVICDDLVNGNIDDLRDFIIACNNYSVEARFWDEDLSTFNEYPLQTFLDAVTGNL</sequence>
<accession>A0ABV1EYF1</accession>
<dbReference type="EMBL" id="JBBMFN010000011">
    <property type="protein sequence ID" value="MEQ2465368.1"/>
    <property type="molecule type" value="Genomic_DNA"/>
</dbReference>
<dbReference type="Proteomes" id="UP001465426">
    <property type="component" value="Unassembled WGS sequence"/>
</dbReference>
<reference evidence="1 2" key="1">
    <citation type="submission" date="2024-03" db="EMBL/GenBank/DDBJ databases">
        <title>Human intestinal bacterial collection.</title>
        <authorList>
            <person name="Pauvert C."/>
            <person name="Hitch T.C.A."/>
            <person name="Clavel T."/>
        </authorList>
    </citation>
    <scope>NUCLEOTIDE SEQUENCE [LARGE SCALE GENOMIC DNA]</scope>
    <source>
        <strain evidence="1 2">CLA-SR-H024</strain>
    </source>
</reference>
<evidence type="ECO:0000313" key="1">
    <source>
        <dbReference type="EMBL" id="MEQ2465368.1"/>
    </source>
</evidence>
<organism evidence="1 2">
    <name type="scientific">Niallia hominis</name>
    <dbReference type="NCBI Taxonomy" id="3133173"/>
    <lineage>
        <taxon>Bacteria</taxon>
        <taxon>Bacillati</taxon>
        <taxon>Bacillota</taxon>
        <taxon>Bacilli</taxon>
        <taxon>Bacillales</taxon>
        <taxon>Bacillaceae</taxon>
        <taxon>Niallia</taxon>
    </lineage>
</organism>
<gene>
    <name evidence="1" type="ORF">WMO63_06755</name>
</gene>
<proteinExistence type="predicted"/>
<name>A0ABV1EYF1_9BACI</name>
<evidence type="ECO:0000313" key="2">
    <source>
        <dbReference type="Proteomes" id="UP001465426"/>
    </source>
</evidence>
<comment type="caution">
    <text evidence="1">The sequence shown here is derived from an EMBL/GenBank/DDBJ whole genome shotgun (WGS) entry which is preliminary data.</text>
</comment>
<protein>
    <submittedName>
        <fullName evidence="1">Uncharacterized protein</fullName>
    </submittedName>
</protein>
<keyword evidence="2" id="KW-1185">Reference proteome</keyword>
<dbReference type="RefSeq" id="WP_235252346.1">
    <property type="nucleotide sequence ID" value="NZ_JBBMFN010000011.1"/>
</dbReference>